<dbReference type="EMBL" id="MN740223">
    <property type="protein sequence ID" value="QHT94511.1"/>
    <property type="molecule type" value="Genomic_DNA"/>
</dbReference>
<evidence type="ECO:0000256" key="1">
    <source>
        <dbReference type="SAM" id="MobiDB-lite"/>
    </source>
</evidence>
<feature type="region of interest" description="Disordered" evidence="1">
    <location>
        <begin position="133"/>
        <end position="161"/>
    </location>
</feature>
<keyword evidence="2" id="KW-0472">Membrane</keyword>
<feature type="transmembrane region" description="Helical" evidence="2">
    <location>
        <begin position="27"/>
        <end position="46"/>
    </location>
</feature>
<keyword evidence="2" id="KW-1133">Transmembrane helix</keyword>
<proteinExistence type="predicted"/>
<reference evidence="3" key="1">
    <citation type="journal article" date="2020" name="Nature">
        <title>Giant virus diversity and host interactions through global metagenomics.</title>
        <authorList>
            <person name="Schulz F."/>
            <person name="Roux S."/>
            <person name="Paez-Espino D."/>
            <person name="Jungbluth S."/>
            <person name="Walsh D.A."/>
            <person name="Denef V.J."/>
            <person name="McMahon K.D."/>
            <person name="Konstantinidis K.T."/>
            <person name="Eloe-Fadrosh E.A."/>
            <person name="Kyrpides N.C."/>
            <person name="Woyke T."/>
        </authorList>
    </citation>
    <scope>NUCLEOTIDE SEQUENCE</scope>
    <source>
        <strain evidence="3">GVMAG-M-3300024258-28</strain>
    </source>
</reference>
<protein>
    <submittedName>
        <fullName evidence="3">Uncharacterized protein</fullName>
    </submittedName>
</protein>
<accession>A0A6C0IMR3</accession>
<keyword evidence="2" id="KW-0812">Transmembrane</keyword>
<sequence>MDNRDNLTNEPLMTPAPQPGIFSGKNLTISILIFMLILSFLGINLLNMVGSLLENIVSVFGPLVKQILSVFGYTAGTIIDKTADVATDVATTGIELAGGSVQTFGHILKDASKDGVSNEAKVSLSNPLDITSDNLNNSKLVNDDPEPDSSSNPSQKPISSKKDGWCLVGEYEGKRGCVKVSDANKCLSGQVFPEEKLCLNPTFTRYTLTH</sequence>
<name>A0A6C0IMR3_9ZZZZ</name>
<evidence type="ECO:0000256" key="2">
    <source>
        <dbReference type="SAM" id="Phobius"/>
    </source>
</evidence>
<evidence type="ECO:0000313" key="3">
    <source>
        <dbReference type="EMBL" id="QHT94511.1"/>
    </source>
</evidence>
<dbReference type="AlphaFoldDB" id="A0A6C0IMR3"/>
<organism evidence="3">
    <name type="scientific">viral metagenome</name>
    <dbReference type="NCBI Taxonomy" id="1070528"/>
    <lineage>
        <taxon>unclassified sequences</taxon>
        <taxon>metagenomes</taxon>
        <taxon>organismal metagenomes</taxon>
    </lineage>
</organism>
<feature type="compositionally biased region" description="Low complexity" evidence="1">
    <location>
        <begin position="148"/>
        <end position="158"/>
    </location>
</feature>